<dbReference type="GO" id="GO:1903457">
    <property type="term" value="P:lactate catabolic process"/>
    <property type="evidence" value="ECO:0007669"/>
    <property type="project" value="TreeGrafter"/>
</dbReference>
<dbReference type="Gene3D" id="3.30.465.10">
    <property type="match status" value="1"/>
</dbReference>
<dbReference type="GO" id="GO:0008720">
    <property type="term" value="F:D-lactate dehydrogenase (NAD+) activity"/>
    <property type="evidence" value="ECO:0007669"/>
    <property type="project" value="TreeGrafter"/>
</dbReference>
<evidence type="ECO:0000256" key="3">
    <source>
        <dbReference type="ARBA" id="ARBA00022827"/>
    </source>
</evidence>
<evidence type="ECO:0000313" key="7">
    <source>
        <dbReference type="Proteomes" id="UP000664132"/>
    </source>
</evidence>
<dbReference type="GO" id="GO:0071949">
    <property type="term" value="F:FAD binding"/>
    <property type="evidence" value="ECO:0007669"/>
    <property type="project" value="InterPro"/>
</dbReference>
<dbReference type="InterPro" id="IPR016170">
    <property type="entry name" value="Cytok_DH_C_sf"/>
</dbReference>
<keyword evidence="7" id="KW-1185">Reference proteome</keyword>
<protein>
    <recommendedName>
        <fullName evidence="5">FAD-binding PCMH-type domain-containing protein</fullName>
    </recommendedName>
</protein>
<dbReference type="SUPFAM" id="SSF55103">
    <property type="entry name" value="FAD-linked oxidases, C-terminal domain"/>
    <property type="match status" value="1"/>
</dbReference>
<dbReference type="Pfam" id="PF02913">
    <property type="entry name" value="FAD-oxidase_C"/>
    <property type="match status" value="1"/>
</dbReference>
<dbReference type="Proteomes" id="UP000664132">
    <property type="component" value="Unassembled WGS sequence"/>
</dbReference>
<gene>
    <name evidence="6" type="ORF">IFR04_000748</name>
</gene>
<dbReference type="InterPro" id="IPR016164">
    <property type="entry name" value="FAD-linked_Oxase-like_C"/>
</dbReference>
<dbReference type="PANTHER" id="PTHR11748">
    <property type="entry name" value="D-LACTATE DEHYDROGENASE"/>
    <property type="match status" value="1"/>
</dbReference>
<dbReference type="SUPFAM" id="SSF56176">
    <property type="entry name" value="FAD-binding/transporter-associated domain-like"/>
    <property type="match status" value="1"/>
</dbReference>
<dbReference type="GO" id="GO:0005739">
    <property type="term" value="C:mitochondrion"/>
    <property type="evidence" value="ECO:0007669"/>
    <property type="project" value="TreeGrafter"/>
</dbReference>
<evidence type="ECO:0000256" key="1">
    <source>
        <dbReference type="ARBA" id="ARBA00001974"/>
    </source>
</evidence>
<feature type="domain" description="FAD-binding PCMH-type" evidence="5">
    <location>
        <begin position="74"/>
        <end position="262"/>
    </location>
</feature>
<evidence type="ECO:0000313" key="6">
    <source>
        <dbReference type="EMBL" id="KAG4426041.1"/>
    </source>
</evidence>
<dbReference type="AlphaFoldDB" id="A0A8H7WJH1"/>
<dbReference type="Gene3D" id="1.10.45.10">
    <property type="entry name" value="Vanillyl-alcohol Oxidase, Chain A, domain 4"/>
    <property type="match status" value="1"/>
</dbReference>
<organism evidence="6 7">
    <name type="scientific">Cadophora malorum</name>
    <dbReference type="NCBI Taxonomy" id="108018"/>
    <lineage>
        <taxon>Eukaryota</taxon>
        <taxon>Fungi</taxon>
        <taxon>Dikarya</taxon>
        <taxon>Ascomycota</taxon>
        <taxon>Pezizomycotina</taxon>
        <taxon>Leotiomycetes</taxon>
        <taxon>Helotiales</taxon>
        <taxon>Ploettnerulaceae</taxon>
        <taxon>Cadophora</taxon>
    </lineage>
</organism>
<reference evidence="6" key="1">
    <citation type="submission" date="2021-02" db="EMBL/GenBank/DDBJ databases">
        <title>Genome sequence Cadophora malorum strain M34.</title>
        <authorList>
            <person name="Stefanovic E."/>
            <person name="Vu D."/>
            <person name="Scully C."/>
            <person name="Dijksterhuis J."/>
            <person name="Roader J."/>
            <person name="Houbraken J."/>
        </authorList>
    </citation>
    <scope>NUCLEOTIDE SEQUENCE</scope>
    <source>
        <strain evidence="6">M34</strain>
    </source>
</reference>
<dbReference type="InterPro" id="IPR036318">
    <property type="entry name" value="FAD-bd_PCMH-like_sf"/>
</dbReference>
<sequence>MVSIKHISSLRDEDLILAPDVDVPTLRSALEELSRIVGSDNIDILTKDHMMPDEDGHYFNVPREHDIFYVLEKDTFLASAVVSPKNTEEVSAIVKLANKVLLPLWPISRGRNLGYGGAAPRLRGSVVLDMGKQMNRVLEVDGKSATCLLEPGVSYFDLYDYLQNNGFKHLWIDNPDLGGGSVVGNALDRGAGYTPYGEHFSMHCGMEVVLPTGDVTRTGMGALPGNNTWQAFQYGYGPYPDGIFTQSNFGIVTKMGFWLMPDPGGYQSYLFSFPRDTDLPAIVEIVRVLRLNMTGVLNDEDIDKIAKEIGVGRWNVYGAMYGPKEMRDIQWEAIKSAFLTIPGAVYTFPEDVEKGDVAKVIHMRDDTLKGLPNTYELGWLNWTGPKGSLLGFSPISPTTGPDAIKQYNMVKRRFTEFGFDYIGTFIVVCLTFDKTDPESRRKAHRCIELLIDDAAKEGYGEYRTHLCFMDQIASVYNWNGNSSLKLNETLKDSLDPNGILAPGKSGIWPKRLRGRGFEIKRTQEYDGGHSDYESTVIPSGRIEGSKL</sequence>
<accession>A0A8H7WJH1</accession>
<dbReference type="GO" id="GO:0004458">
    <property type="term" value="F:D-lactate dehydrogenase (cytochrome) activity"/>
    <property type="evidence" value="ECO:0007669"/>
    <property type="project" value="TreeGrafter"/>
</dbReference>
<dbReference type="PROSITE" id="PS51387">
    <property type="entry name" value="FAD_PCMH"/>
    <property type="match status" value="1"/>
</dbReference>
<dbReference type="InterPro" id="IPR016166">
    <property type="entry name" value="FAD-bd_PCMH"/>
</dbReference>
<evidence type="ECO:0000256" key="2">
    <source>
        <dbReference type="ARBA" id="ARBA00022630"/>
    </source>
</evidence>
<proteinExistence type="predicted"/>
<dbReference type="Pfam" id="PF01565">
    <property type="entry name" value="FAD_binding_4"/>
    <property type="match status" value="1"/>
</dbReference>
<dbReference type="InterPro" id="IPR016169">
    <property type="entry name" value="FAD-bd_PCMH_sub2"/>
</dbReference>
<dbReference type="Gene3D" id="3.40.462.10">
    <property type="entry name" value="FAD-linked oxidases, C-terminal domain"/>
    <property type="match status" value="1"/>
</dbReference>
<dbReference type="InterPro" id="IPR016171">
    <property type="entry name" value="Vanillyl_alc_oxidase_C-sub2"/>
</dbReference>
<dbReference type="PANTHER" id="PTHR11748:SF114">
    <property type="entry name" value="ARYL-ALCOHOL OXIDASE VANILLYL-ALCOHOL OXIDASE (AFU_ORTHOLOGUE AFUA_3G09500)-RELATED"/>
    <property type="match status" value="1"/>
</dbReference>
<dbReference type="InterPro" id="IPR006094">
    <property type="entry name" value="Oxid_FAD_bind_N"/>
</dbReference>
<evidence type="ECO:0000259" key="5">
    <source>
        <dbReference type="PROSITE" id="PS51387"/>
    </source>
</evidence>
<dbReference type="InterPro" id="IPR016167">
    <property type="entry name" value="FAD-bd_PCMH_sub1"/>
</dbReference>
<dbReference type="EMBL" id="JAFJYH010000005">
    <property type="protein sequence ID" value="KAG4426041.1"/>
    <property type="molecule type" value="Genomic_DNA"/>
</dbReference>
<dbReference type="Gene3D" id="3.30.43.10">
    <property type="entry name" value="Uridine Diphospho-n-acetylenolpyruvylglucosamine Reductase, domain 2"/>
    <property type="match status" value="1"/>
</dbReference>
<comment type="caution">
    <text evidence="6">The sequence shown here is derived from an EMBL/GenBank/DDBJ whole genome shotgun (WGS) entry which is preliminary data.</text>
</comment>
<dbReference type="OrthoDB" id="5332616at2759"/>
<keyword evidence="2" id="KW-0285">Flavoprotein</keyword>
<comment type="cofactor">
    <cofactor evidence="1">
        <name>FAD</name>
        <dbReference type="ChEBI" id="CHEBI:57692"/>
    </cofactor>
</comment>
<keyword evidence="4" id="KW-0560">Oxidoreductase</keyword>
<dbReference type="InterPro" id="IPR004113">
    <property type="entry name" value="FAD-bd_oxidored_4_C"/>
</dbReference>
<evidence type="ECO:0000256" key="4">
    <source>
        <dbReference type="ARBA" id="ARBA00023002"/>
    </source>
</evidence>
<name>A0A8H7WJH1_9HELO</name>
<keyword evidence="3" id="KW-0274">FAD</keyword>